<dbReference type="InterPro" id="IPR006026">
    <property type="entry name" value="Peptidase_Metallo"/>
</dbReference>
<dbReference type="InterPro" id="IPR024079">
    <property type="entry name" value="MetalloPept_cat_dom_sf"/>
</dbReference>
<feature type="binding site" evidence="9">
    <location>
        <position position="88"/>
    </location>
    <ligand>
        <name>Ca(2+)</name>
        <dbReference type="ChEBI" id="CHEBI:29108"/>
        <label>3</label>
    </ligand>
</feature>
<reference evidence="13" key="3">
    <citation type="submission" date="2015-06" db="UniProtKB">
        <authorList>
            <consortium name="EnsemblMetazoa"/>
        </authorList>
    </citation>
    <scope>IDENTIFICATION</scope>
</reference>
<keyword evidence="2" id="KW-0645">Protease</keyword>
<feature type="binding site" evidence="9">
    <location>
        <position position="91"/>
    </location>
    <ligand>
        <name>Ca(2+)</name>
        <dbReference type="ChEBI" id="CHEBI:29108"/>
        <label>1</label>
    </ligand>
</feature>
<dbReference type="EnsemblMetazoa" id="HelroT62740">
    <property type="protein sequence ID" value="HelroP62740"/>
    <property type="gene ID" value="HelroG62740"/>
</dbReference>
<feature type="binding site" evidence="9">
    <location>
        <position position="112"/>
    </location>
    <ligand>
        <name>Zn(2+)</name>
        <dbReference type="ChEBI" id="CHEBI:29105"/>
        <label>2</label>
        <note>catalytic</note>
    </ligand>
</feature>
<feature type="binding site" evidence="9">
    <location>
        <position position="86"/>
    </location>
    <ligand>
        <name>Zn(2+)</name>
        <dbReference type="ChEBI" id="CHEBI:29105"/>
        <label>1</label>
    </ligand>
</feature>
<feature type="binding site" evidence="9">
    <location>
        <position position="91"/>
    </location>
    <ligand>
        <name>Ca(2+)</name>
        <dbReference type="ChEBI" id="CHEBI:29108"/>
        <label>3</label>
    </ligand>
</feature>
<dbReference type="Pfam" id="PF00413">
    <property type="entry name" value="Peptidase_M10"/>
    <property type="match status" value="1"/>
</dbReference>
<protein>
    <recommendedName>
        <fullName evidence="11">Peptidase metallopeptidase domain-containing protein</fullName>
    </recommendedName>
</protein>
<dbReference type="STRING" id="6412.T1FX44"/>
<dbReference type="Proteomes" id="UP000015101">
    <property type="component" value="Unassembled WGS sequence"/>
</dbReference>
<sequence>KWYTSPLSYRFVNYPSRSSASSPDSSLAQAFNDWSSVAKIDFYQTSNQKANIQIGFYRGDHGDGDSFDGRGNVLAHAFFPQDGNLHFDDDESWSADSSGTNLRQVAAHEIGHIIGLGHTRDSKAVMYAYYTYRNNFQLQPDDVAGVRQIYGPYFVMLLLLLLTLLLWLLWLLLEVLLLLLWLLLEVLLLLLI</sequence>
<evidence type="ECO:0000259" key="11">
    <source>
        <dbReference type="SMART" id="SM00235"/>
    </source>
</evidence>
<reference evidence="14" key="1">
    <citation type="submission" date="2012-12" db="EMBL/GenBank/DDBJ databases">
        <authorList>
            <person name="Hellsten U."/>
            <person name="Grimwood J."/>
            <person name="Chapman J.A."/>
            <person name="Shapiro H."/>
            <person name="Aerts A."/>
            <person name="Otillar R.P."/>
            <person name="Terry A.Y."/>
            <person name="Boore J.L."/>
            <person name="Simakov O."/>
            <person name="Marletaz F."/>
            <person name="Cho S.-J."/>
            <person name="Edsinger-Gonzales E."/>
            <person name="Havlak P."/>
            <person name="Kuo D.-H."/>
            <person name="Larsson T."/>
            <person name="Lv J."/>
            <person name="Arendt D."/>
            <person name="Savage R."/>
            <person name="Osoegawa K."/>
            <person name="de Jong P."/>
            <person name="Lindberg D.R."/>
            <person name="Seaver E.C."/>
            <person name="Weisblat D.A."/>
            <person name="Putnam N.H."/>
            <person name="Grigoriev I.V."/>
            <person name="Rokhsar D.S."/>
        </authorList>
    </citation>
    <scope>NUCLEOTIDE SEQUENCE</scope>
</reference>
<feature type="active site" evidence="8">
    <location>
        <position position="109"/>
    </location>
</feature>
<feature type="binding site" evidence="9">
    <location>
        <position position="61"/>
    </location>
    <ligand>
        <name>Zn(2+)</name>
        <dbReference type="ChEBI" id="CHEBI:29105"/>
        <label>1</label>
    </ligand>
</feature>
<dbReference type="OrthoDB" id="406838at2759"/>
<dbReference type="PANTHER" id="PTHR10201">
    <property type="entry name" value="MATRIX METALLOPROTEINASE"/>
    <property type="match status" value="1"/>
</dbReference>
<dbReference type="PANTHER" id="PTHR10201:SF291">
    <property type="entry name" value="MATRIX METALLOPROTEINASE 1, ISOFORM C-RELATED"/>
    <property type="match status" value="1"/>
</dbReference>
<keyword evidence="3 9" id="KW-0479">Metal-binding</keyword>
<dbReference type="InParanoid" id="T1FX44"/>
<keyword evidence="14" id="KW-1185">Reference proteome</keyword>
<organism evidence="13 14">
    <name type="scientific">Helobdella robusta</name>
    <name type="common">Californian leech</name>
    <dbReference type="NCBI Taxonomy" id="6412"/>
    <lineage>
        <taxon>Eukaryota</taxon>
        <taxon>Metazoa</taxon>
        <taxon>Spiralia</taxon>
        <taxon>Lophotrochozoa</taxon>
        <taxon>Annelida</taxon>
        <taxon>Clitellata</taxon>
        <taxon>Hirudinea</taxon>
        <taxon>Rhynchobdellida</taxon>
        <taxon>Glossiphoniidae</taxon>
        <taxon>Helobdella</taxon>
    </lineage>
</organism>
<dbReference type="OMA" id="TICRIAH"/>
<dbReference type="GO" id="GO:0030198">
    <property type="term" value="P:extracellular matrix organization"/>
    <property type="evidence" value="ECO:0000318"/>
    <property type="project" value="GO_Central"/>
</dbReference>
<keyword evidence="7" id="KW-0482">Metalloprotease</keyword>
<keyword evidence="10" id="KW-1133">Transmembrane helix</keyword>
<dbReference type="CTD" id="20213392"/>
<keyword evidence="6 9" id="KW-0862">Zinc</keyword>
<dbReference type="InterPro" id="IPR001818">
    <property type="entry name" value="Pept_M10_metallopeptidase"/>
</dbReference>
<name>T1FX44_HELRO</name>
<dbReference type="Gene3D" id="3.40.390.10">
    <property type="entry name" value="Collagenase (Catalytic Domain)"/>
    <property type="match status" value="1"/>
</dbReference>
<reference evidence="12 14" key="2">
    <citation type="journal article" date="2013" name="Nature">
        <title>Insights into bilaterian evolution from three spiralian genomes.</title>
        <authorList>
            <person name="Simakov O."/>
            <person name="Marletaz F."/>
            <person name="Cho S.J."/>
            <person name="Edsinger-Gonzales E."/>
            <person name="Havlak P."/>
            <person name="Hellsten U."/>
            <person name="Kuo D.H."/>
            <person name="Larsson T."/>
            <person name="Lv J."/>
            <person name="Arendt D."/>
            <person name="Savage R."/>
            <person name="Osoegawa K."/>
            <person name="de Jong P."/>
            <person name="Grimwood J."/>
            <person name="Chapman J.A."/>
            <person name="Shapiro H."/>
            <person name="Aerts A."/>
            <person name="Otillar R.P."/>
            <person name="Terry A.Y."/>
            <person name="Boore J.L."/>
            <person name="Grigoriev I.V."/>
            <person name="Lindberg D.R."/>
            <person name="Seaver E.C."/>
            <person name="Weisblat D.A."/>
            <person name="Putnam N.H."/>
            <person name="Rokhsar D.S."/>
        </authorList>
    </citation>
    <scope>NUCLEOTIDE SEQUENCE</scope>
</reference>
<comment type="cofactor">
    <cofactor evidence="9">
        <name>Zn(2+)</name>
        <dbReference type="ChEBI" id="CHEBI:29105"/>
    </cofactor>
    <text evidence="9">Binds 2 Zn(2+) ions per subunit.</text>
</comment>
<dbReference type="GO" id="GO:0004222">
    <property type="term" value="F:metalloendopeptidase activity"/>
    <property type="evidence" value="ECO:0000318"/>
    <property type="project" value="GO_Central"/>
</dbReference>
<keyword evidence="4" id="KW-0732">Signal</keyword>
<dbReference type="AlphaFoldDB" id="T1FX44"/>
<dbReference type="EMBL" id="AMQM01000356">
    <property type="status" value="NOT_ANNOTATED_CDS"/>
    <property type="molecule type" value="Genomic_DNA"/>
</dbReference>
<feature type="binding site" evidence="9">
    <location>
        <position position="63"/>
    </location>
    <ligand>
        <name>Zn(2+)</name>
        <dbReference type="ChEBI" id="CHEBI:29105"/>
        <label>1</label>
    </ligand>
</feature>
<keyword evidence="10" id="KW-0472">Membrane</keyword>
<evidence type="ECO:0000313" key="13">
    <source>
        <dbReference type="EnsemblMetazoa" id="HelroP62740"/>
    </source>
</evidence>
<comment type="similarity">
    <text evidence="1">Belongs to the peptidase M10A family.</text>
</comment>
<feature type="transmembrane region" description="Helical" evidence="10">
    <location>
        <begin position="175"/>
        <end position="191"/>
    </location>
</feature>
<dbReference type="EMBL" id="KB095811">
    <property type="protein sequence ID" value="ESO13169.1"/>
    <property type="molecule type" value="Genomic_DNA"/>
</dbReference>
<evidence type="ECO:0000256" key="9">
    <source>
        <dbReference type="PIRSR" id="PIRSR621190-2"/>
    </source>
</evidence>
<evidence type="ECO:0000256" key="4">
    <source>
        <dbReference type="ARBA" id="ARBA00022729"/>
    </source>
</evidence>
<feature type="binding site" evidence="9">
    <location>
        <position position="76"/>
    </location>
    <ligand>
        <name>Zn(2+)</name>
        <dbReference type="ChEBI" id="CHEBI:29105"/>
        <label>1</label>
    </ligand>
</feature>
<comment type="cofactor">
    <cofactor evidence="9">
        <name>Ca(2+)</name>
        <dbReference type="ChEBI" id="CHEBI:29108"/>
    </cofactor>
    <text evidence="9">Can bind about 5 Ca(2+) ions per subunit.</text>
</comment>
<evidence type="ECO:0000256" key="10">
    <source>
        <dbReference type="SAM" id="Phobius"/>
    </source>
</evidence>
<evidence type="ECO:0000256" key="3">
    <source>
        <dbReference type="ARBA" id="ARBA00022723"/>
    </source>
</evidence>
<proteinExistence type="inferred from homology"/>
<accession>T1FX44</accession>
<evidence type="ECO:0000313" key="14">
    <source>
        <dbReference type="Proteomes" id="UP000015101"/>
    </source>
</evidence>
<dbReference type="SMART" id="SM00235">
    <property type="entry name" value="ZnMc"/>
    <property type="match status" value="1"/>
</dbReference>
<dbReference type="InterPro" id="IPR033739">
    <property type="entry name" value="M10A_MMP"/>
</dbReference>
<gene>
    <name evidence="13" type="primary">20213392</name>
    <name evidence="12" type="ORF">HELRODRAFT_62740</name>
</gene>
<dbReference type="InterPro" id="IPR021190">
    <property type="entry name" value="Pept_M10A"/>
</dbReference>
<feature type="binding site" evidence="9">
    <location>
        <position position="68"/>
    </location>
    <ligand>
        <name>Ca(2+)</name>
        <dbReference type="ChEBI" id="CHEBI:29108"/>
        <label>3</label>
    </ligand>
</feature>
<dbReference type="eggNOG" id="KOG1565">
    <property type="taxonomic scope" value="Eukaryota"/>
</dbReference>
<dbReference type="GO" id="GO:0031012">
    <property type="term" value="C:extracellular matrix"/>
    <property type="evidence" value="ECO:0007669"/>
    <property type="project" value="InterPro"/>
</dbReference>
<dbReference type="RefSeq" id="XP_009009889.1">
    <property type="nucleotide sequence ID" value="XM_009011641.1"/>
</dbReference>
<dbReference type="GO" id="GO:0008270">
    <property type="term" value="F:zinc ion binding"/>
    <property type="evidence" value="ECO:0007669"/>
    <property type="project" value="InterPro"/>
</dbReference>
<evidence type="ECO:0000256" key="7">
    <source>
        <dbReference type="ARBA" id="ARBA00023049"/>
    </source>
</evidence>
<evidence type="ECO:0000256" key="6">
    <source>
        <dbReference type="ARBA" id="ARBA00022833"/>
    </source>
</evidence>
<dbReference type="CDD" id="cd04278">
    <property type="entry name" value="ZnMc_MMP"/>
    <property type="match status" value="1"/>
</dbReference>
<evidence type="ECO:0000256" key="2">
    <source>
        <dbReference type="ARBA" id="ARBA00022670"/>
    </source>
</evidence>
<dbReference type="GO" id="GO:0030574">
    <property type="term" value="P:collagen catabolic process"/>
    <property type="evidence" value="ECO:0000318"/>
    <property type="project" value="GO_Central"/>
</dbReference>
<feature type="binding site" evidence="9">
    <location>
        <position position="126"/>
    </location>
    <ligand>
        <name>Zn(2+)</name>
        <dbReference type="ChEBI" id="CHEBI:29105"/>
        <label>2</label>
        <note>catalytic</note>
    </ligand>
</feature>
<feature type="binding site" evidence="9">
    <location>
        <position position="118"/>
    </location>
    <ligand>
        <name>Zn(2+)</name>
        <dbReference type="ChEBI" id="CHEBI:29105"/>
        <label>2</label>
        <note>catalytic</note>
    </ligand>
</feature>
<dbReference type="GO" id="GO:0006508">
    <property type="term" value="P:proteolysis"/>
    <property type="evidence" value="ECO:0007669"/>
    <property type="project" value="UniProtKB-KW"/>
</dbReference>
<feature type="transmembrane region" description="Helical" evidence="10">
    <location>
        <begin position="149"/>
        <end position="169"/>
    </location>
</feature>
<dbReference type="GeneID" id="20213392"/>
<dbReference type="GO" id="GO:0005615">
    <property type="term" value="C:extracellular space"/>
    <property type="evidence" value="ECO:0000318"/>
    <property type="project" value="GO_Central"/>
</dbReference>
<feature type="binding site" evidence="9">
    <location>
        <position position="69"/>
    </location>
    <ligand>
        <name>Ca(2+)</name>
        <dbReference type="ChEBI" id="CHEBI:29108"/>
        <label>3</label>
    </ligand>
</feature>
<feature type="binding site" evidence="9">
    <location>
        <position position="89"/>
    </location>
    <ligand>
        <name>Ca(2+)</name>
        <dbReference type="ChEBI" id="CHEBI:29108"/>
        <label>1</label>
    </ligand>
</feature>
<keyword evidence="10" id="KW-0812">Transmembrane</keyword>
<evidence type="ECO:0000256" key="8">
    <source>
        <dbReference type="PIRSR" id="PIRSR621190-1"/>
    </source>
</evidence>
<feature type="domain" description="Peptidase metallopeptidase" evidence="11">
    <location>
        <begin position="1"/>
        <end position="152"/>
    </location>
</feature>
<dbReference type="PRINTS" id="PR00138">
    <property type="entry name" value="MATRIXIN"/>
</dbReference>
<keyword evidence="5" id="KW-0378">Hydrolase</keyword>
<dbReference type="SUPFAM" id="SSF55486">
    <property type="entry name" value="Metalloproteases ('zincins'), catalytic domain"/>
    <property type="match status" value="1"/>
</dbReference>
<keyword evidence="9" id="KW-0106">Calcium</keyword>
<evidence type="ECO:0000313" key="12">
    <source>
        <dbReference type="EMBL" id="ESO13169.1"/>
    </source>
</evidence>
<evidence type="ECO:0000256" key="5">
    <source>
        <dbReference type="ARBA" id="ARBA00022801"/>
    </source>
</evidence>
<feature type="binding site" evidence="9">
    <location>
        <position position="108"/>
    </location>
    <ligand>
        <name>Zn(2+)</name>
        <dbReference type="ChEBI" id="CHEBI:29105"/>
        <label>2</label>
        <note>catalytic</note>
    </ligand>
</feature>
<evidence type="ECO:0000256" key="1">
    <source>
        <dbReference type="ARBA" id="ARBA00010370"/>
    </source>
</evidence>
<dbReference type="HOGENOM" id="CLU_015489_5_1_1"/>
<dbReference type="KEGG" id="hro:HELRODRAFT_62740"/>